<feature type="region of interest" description="Disordered" evidence="1">
    <location>
        <begin position="71"/>
        <end position="117"/>
    </location>
</feature>
<keyword evidence="3" id="KW-1185">Reference proteome</keyword>
<accession>A0A4C1T451</accession>
<name>A0A4C1T451_EUMVA</name>
<evidence type="ECO:0000313" key="2">
    <source>
        <dbReference type="EMBL" id="GBP08914.1"/>
    </source>
</evidence>
<dbReference type="Proteomes" id="UP000299102">
    <property type="component" value="Unassembled WGS sequence"/>
</dbReference>
<gene>
    <name evidence="2" type="ORF">EVAR_78299_1</name>
</gene>
<comment type="caution">
    <text evidence="2">The sequence shown here is derived from an EMBL/GenBank/DDBJ whole genome shotgun (WGS) entry which is preliminary data.</text>
</comment>
<evidence type="ECO:0000256" key="1">
    <source>
        <dbReference type="SAM" id="MobiDB-lite"/>
    </source>
</evidence>
<feature type="compositionally biased region" description="Basic and acidic residues" evidence="1">
    <location>
        <begin position="92"/>
        <end position="102"/>
    </location>
</feature>
<protein>
    <submittedName>
        <fullName evidence="2">Uncharacterized protein</fullName>
    </submittedName>
</protein>
<proteinExistence type="predicted"/>
<evidence type="ECO:0000313" key="3">
    <source>
        <dbReference type="Proteomes" id="UP000299102"/>
    </source>
</evidence>
<dbReference type="EMBL" id="BGZK01000033">
    <property type="protein sequence ID" value="GBP08914.1"/>
    <property type="molecule type" value="Genomic_DNA"/>
</dbReference>
<sequence>MPRTQNNEDAGSDSIASPGTSNEVCRLTTKPVLAWFGIKTSVGSWRPTTYMQNVKDSSENNWARPWELRATRPNAAPRTSAPRHSIPRAPPRSRDVTTRRDVLGVGRQRGNDWKLSK</sequence>
<feature type="region of interest" description="Disordered" evidence="1">
    <location>
        <begin position="1"/>
        <end position="23"/>
    </location>
</feature>
<dbReference type="AlphaFoldDB" id="A0A4C1T451"/>
<reference evidence="2 3" key="1">
    <citation type="journal article" date="2019" name="Commun. Biol.">
        <title>The bagworm genome reveals a unique fibroin gene that provides high tensile strength.</title>
        <authorList>
            <person name="Kono N."/>
            <person name="Nakamura H."/>
            <person name="Ohtoshi R."/>
            <person name="Tomita M."/>
            <person name="Numata K."/>
            <person name="Arakawa K."/>
        </authorList>
    </citation>
    <scope>NUCLEOTIDE SEQUENCE [LARGE SCALE GENOMIC DNA]</scope>
</reference>
<organism evidence="2 3">
    <name type="scientific">Eumeta variegata</name>
    <name type="common">Bagworm moth</name>
    <name type="synonym">Eumeta japonica</name>
    <dbReference type="NCBI Taxonomy" id="151549"/>
    <lineage>
        <taxon>Eukaryota</taxon>
        <taxon>Metazoa</taxon>
        <taxon>Ecdysozoa</taxon>
        <taxon>Arthropoda</taxon>
        <taxon>Hexapoda</taxon>
        <taxon>Insecta</taxon>
        <taxon>Pterygota</taxon>
        <taxon>Neoptera</taxon>
        <taxon>Endopterygota</taxon>
        <taxon>Lepidoptera</taxon>
        <taxon>Glossata</taxon>
        <taxon>Ditrysia</taxon>
        <taxon>Tineoidea</taxon>
        <taxon>Psychidae</taxon>
        <taxon>Oiketicinae</taxon>
        <taxon>Eumeta</taxon>
    </lineage>
</organism>